<dbReference type="EMBL" id="LXSF01000001">
    <property type="protein sequence ID" value="OAM18490.1"/>
    <property type="molecule type" value="Genomic_DNA"/>
</dbReference>
<evidence type="ECO:0000313" key="2">
    <source>
        <dbReference type="EMBL" id="OAM18490.1"/>
    </source>
</evidence>
<proteinExistence type="predicted"/>
<reference evidence="3" key="1">
    <citation type="submission" date="2016-05" db="EMBL/GenBank/DDBJ databases">
        <title>Draft genome of Corynebacterium afermentans subsp. afermentans LCDC 88199T.</title>
        <authorList>
            <person name="Bernier A.-M."/>
            <person name="Bernard K."/>
        </authorList>
    </citation>
    <scope>NUCLEOTIDE SEQUENCE [LARGE SCALE GENOMIC DNA]</scope>
    <source>
        <strain evidence="3">NML01-0328</strain>
    </source>
</reference>
<dbReference type="EMBL" id="CP034670">
    <property type="protein sequence ID" value="AZR59059.1"/>
    <property type="molecule type" value="Genomic_DNA"/>
</dbReference>
<evidence type="ECO:0000313" key="1">
    <source>
        <dbReference type="EMBL" id="AZR59059.1"/>
    </source>
</evidence>
<organism evidence="2 3">
    <name type="scientific">Eikenella corrodens</name>
    <dbReference type="NCBI Taxonomy" id="539"/>
    <lineage>
        <taxon>Bacteria</taxon>
        <taxon>Pseudomonadati</taxon>
        <taxon>Pseudomonadota</taxon>
        <taxon>Betaproteobacteria</taxon>
        <taxon>Neisseriales</taxon>
        <taxon>Neisseriaceae</taxon>
        <taxon>Eikenella</taxon>
    </lineage>
</organism>
<reference evidence="2" key="2">
    <citation type="submission" date="2016-05" db="EMBL/GenBank/DDBJ databases">
        <authorList>
            <person name="Lavstsen T."/>
            <person name="Jespersen J.S."/>
        </authorList>
    </citation>
    <scope>NUCLEOTIDE SEQUENCE</scope>
    <source>
        <strain evidence="2">NML01-0328</strain>
    </source>
</reference>
<reference evidence="1 4" key="3">
    <citation type="submission" date="2018-12" db="EMBL/GenBank/DDBJ databases">
        <title>Genome sequencing of Eikenella corrodens KCOM 3110 (= JS217).</title>
        <authorList>
            <person name="Koo J.-K."/>
            <person name="Park S.-N."/>
            <person name="Lim Y.K."/>
        </authorList>
    </citation>
    <scope>NUCLEOTIDE SEQUENCE [LARGE SCALE GENOMIC DNA]</scope>
    <source>
        <strain evidence="1 4">KCOM 3110</strain>
    </source>
</reference>
<name>A0A1A9RK55_EIKCO</name>
<gene>
    <name evidence="2" type="ORF">A7P85_02090</name>
    <name evidence="1" type="ORF">ELB75_02815</name>
</gene>
<dbReference type="AlphaFoldDB" id="A0A1A9RK55"/>
<dbReference type="Proteomes" id="UP000282435">
    <property type="component" value="Chromosome"/>
</dbReference>
<dbReference type="RefSeq" id="WP_064104057.1">
    <property type="nucleotide sequence ID" value="NZ_CAUTFU010000007.1"/>
</dbReference>
<accession>A0A1A9RK55</accession>
<evidence type="ECO:0000313" key="4">
    <source>
        <dbReference type="Proteomes" id="UP000282435"/>
    </source>
</evidence>
<protein>
    <submittedName>
        <fullName evidence="2">Uncharacterized protein</fullName>
    </submittedName>
</protein>
<dbReference type="Proteomes" id="UP000078003">
    <property type="component" value="Unassembled WGS sequence"/>
</dbReference>
<sequence>MEERYIVQDLDTFEFLYPERTGGIGLTPYLKLAGHFSTRADAMEAGIDELGSEFAVFAFFVPQESNKETKQ</sequence>
<dbReference type="OrthoDB" id="8603830at2"/>
<evidence type="ECO:0000313" key="3">
    <source>
        <dbReference type="Proteomes" id="UP000078003"/>
    </source>
</evidence>